<proteinExistence type="predicted"/>
<dbReference type="Gene3D" id="3.30.500.20">
    <property type="entry name" value="BH3703-like domains"/>
    <property type="match status" value="1"/>
</dbReference>
<dbReference type="RefSeq" id="WP_191267134.1">
    <property type="nucleotide sequence ID" value="NZ_BMXJ01000001.1"/>
</dbReference>
<organism evidence="1 2">
    <name type="scientific">Nocardiopsis terrae</name>
    <dbReference type="NCBI Taxonomy" id="372655"/>
    <lineage>
        <taxon>Bacteria</taxon>
        <taxon>Bacillati</taxon>
        <taxon>Actinomycetota</taxon>
        <taxon>Actinomycetes</taxon>
        <taxon>Streptosporangiales</taxon>
        <taxon>Nocardiopsidaceae</taxon>
        <taxon>Nocardiopsis</taxon>
    </lineage>
</organism>
<comment type="caution">
    <text evidence="1">The sequence shown here is derived from an EMBL/GenBank/DDBJ whole genome shotgun (WGS) entry which is preliminary data.</text>
</comment>
<protein>
    <submittedName>
        <fullName evidence="1">Uncharacterized protein</fullName>
    </submittedName>
</protein>
<gene>
    <name evidence="1" type="ORF">H4W79_004577</name>
</gene>
<dbReference type="SUPFAM" id="SSF160424">
    <property type="entry name" value="BH3703-like"/>
    <property type="match status" value="1"/>
</dbReference>
<evidence type="ECO:0000313" key="1">
    <source>
        <dbReference type="EMBL" id="MBE1460363.1"/>
    </source>
</evidence>
<accession>A0ABR9HN32</accession>
<evidence type="ECO:0000313" key="2">
    <source>
        <dbReference type="Proteomes" id="UP000598217"/>
    </source>
</evidence>
<name>A0ABR9HN32_9ACTN</name>
<dbReference type="EMBL" id="JADBDY010000001">
    <property type="protein sequence ID" value="MBE1460363.1"/>
    <property type="molecule type" value="Genomic_DNA"/>
</dbReference>
<keyword evidence="2" id="KW-1185">Reference proteome</keyword>
<dbReference type="Proteomes" id="UP000598217">
    <property type="component" value="Unassembled WGS sequence"/>
</dbReference>
<sequence length="126" mass="14672">MPPGWIEAECKHVGLGVAGECFFRTRVEGEDFREGSAPSEAALAFMDLREGMHKDDVRTWFSATFRISNNGDYRVEYDYDNKPEFSNPQPSDLEFLNEQRYYPRSEEKKPTGSKRAYVGFRRSDLW</sequence>
<dbReference type="InterPro" id="IPR036170">
    <property type="entry name" value="YezG-like_sf"/>
</dbReference>
<reference evidence="1 2" key="1">
    <citation type="submission" date="2020-10" db="EMBL/GenBank/DDBJ databases">
        <title>Sequencing the genomes of 1000 actinobacteria strains.</title>
        <authorList>
            <person name="Klenk H.-P."/>
        </authorList>
    </citation>
    <scope>NUCLEOTIDE SEQUENCE [LARGE SCALE GENOMIC DNA]</scope>
    <source>
        <strain evidence="1 2">DSM 45157</strain>
    </source>
</reference>